<comment type="subcellular location">
    <subcellularLocation>
        <location evidence="1">Secreted</location>
        <location evidence="1">Cell wall</location>
    </subcellularLocation>
</comment>
<evidence type="ECO:0000256" key="8">
    <source>
        <dbReference type="ARBA" id="ARBA00022801"/>
    </source>
</evidence>
<evidence type="ECO:0000256" key="5">
    <source>
        <dbReference type="ARBA" id="ARBA00022525"/>
    </source>
</evidence>
<dbReference type="InterPro" id="IPR000743">
    <property type="entry name" value="Glyco_hydro_28"/>
</dbReference>
<comment type="similarity">
    <text evidence="2 13">Belongs to the glycosyl hydrolase 28 family.</text>
</comment>
<keyword evidence="5" id="KW-0964">Secreted</keyword>
<reference evidence="15 16" key="1">
    <citation type="journal article" date="2006" name="Science">
        <title>The genome of black cottonwood, Populus trichocarpa (Torr. &amp; Gray).</title>
        <authorList>
            <person name="Tuskan G.A."/>
            <person name="Difazio S."/>
            <person name="Jansson S."/>
            <person name="Bohlmann J."/>
            <person name="Grigoriev I."/>
            <person name="Hellsten U."/>
            <person name="Putnam N."/>
            <person name="Ralph S."/>
            <person name="Rombauts S."/>
            <person name="Salamov A."/>
            <person name="Schein J."/>
            <person name="Sterck L."/>
            <person name="Aerts A."/>
            <person name="Bhalerao R.R."/>
            <person name="Bhalerao R.P."/>
            <person name="Blaudez D."/>
            <person name="Boerjan W."/>
            <person name="Brun A."/>
            <person name="Brunner A."/>
            <person name="Busov V."/>
            <person name="Campbell M."/>
            <person name="Carlson J."/>
            <person name="Chalot M."/>
            <person name="Chapman J."/>
            <person name="Chen G.L."/>
            <person name="Cooper D."/>
            <person name="Coutinho P.M."/>
            <person name="Couturier J."/>
            <person name="Covert S."/>
            <person name="Cronk Q."/>
            <person name="Cunningham R."/>
            <person name="Davis J."/>
            <person name="Degroeve S."/>
            <person name="Dejardin A."/>
            <person name="Depamphilis C."/>
            <person name="Detter J."/>
            <person name="Dirks B."/>
            <person name="Dubchak I."/>
            <person name="Duplessis S."/>
            <person name="Ehlting J."/>
            <person name="Ellis B."/>
            <person name="Gendler K."/>
            <person name="Goodstein D."/>
            <person name="Gribskov M."/>
            <person name="Grimwood J."/>
            <person name="Groover A."/>
            <person name="Gunter L."/>
            <person name="Hamberger B."/>
            <person name="Heinze B."/>
            <person name="Helariutta Y."/>
            <person name="Henrissat B."/>
            <person name="Holligan D."/>
            <person name="Holt R."/>
            <person name="Huang W."/>
            <person name="Islam-Faridi N."/>
            <person name="Jones S."/>
            <person name="Jones-Rhoades M."/>
            <person name="Jorgensen R."/>
            <person name="Joshi C."/>
            <person name="Kangasjarvi J."/>
            <person name="Karlsson J."/>
            <person name="Kelleher C."/>
            <person name="Kirkpatrick R."/>
            <person name="Kirst M."/>
            <person name="Kohler A."/>
            <person name="Kalluri U."/>
            <person name="Larimer F."/>
            <person name="Leebens-Mack J."/>
            <person name="Leple J.C."/>
            <person name="Locascio P."/>
            <person name="Lou Y."/>
            <person name="Lucas S."/>
            <person name="Martin F."/>
            <person name="Montanini B."/>
            <person name="Napoli C."/>
            <person name="Nelson D.R."/>
            <person name="Nelson C."/>
            <person name="Nieminen K."/>
            <person name="Nilsson O."/>
            <person name="Pereda V."/>
            <person name="Peter G."/>
            <person name="Philippe R."/>
            <person name="Pilate G."/>
            <person name="Poliakov A."/>
            <person name="Razumovskaya J."/>
            <person name="Richardson P."/>
            <person name="Rinaldi C."/>
            <person name="Ritland K."/>
            <person name="Rouze P."/>
            <person name="Ryaboy D."/>
            <person name="Schmutz J."/>
            <person name="Schrader J."/>
            <person name="Segerman B."/>
            <person name="Shin H."/>
            <person name="Siddiqui A."/>
            <person name="Sterky F."/>
            <person name="Terry A."/>
            <person name="Tsai C.J."/>
            <person name="Uberbacher E."/>
            <person name="Unneberg P."/>
            <person name="Vahala J."/>
            <person name="Wall K."/>
            <person name="Wessler S."/>
            <person name="Yang G."/>
            <person name="Yin T."/>
            <person name="Douglas C."/>
            <person name="Marra M."/>
            <person name="Sandberg G."/>
            <person name="Van de Peer Y."/>
            <person name="Rokhsar D."/>
        </authorList>
    </citation>
    <scope>NUCLEOTIDE SEQUENCE [LARGE SCALE GENOMIC DNA]</scope>
    <source>
        <strain evidence="16">cv. Nisqually</strain>
    </source>
</reference>
<accession>A0A3N7G0Q9</accession>
<evidence type="ECO:0000256" key="6">
    <source>
        <dbReference type="ARBA" id="ARBA00022729"/>
    </source>
</evidence>
<dbReference type="SUPFAM" id="SSF51126">
    <property type="entry name" value="Pectin lyase-like"/>
    <property type="match status" value="1"/>
</dbReference>
<keyword evidence="4" id="KW-0134">Cell wall</keyword>
<keyword evidence="16" id="KW-1185">Reference proteome</keyword>
<evidence type="ECO:0000256" key="3">
    <source>
        <dbReference type="ARBA" id="ARBA00012736"/>
    </source>
</evidence>
<evidence type="ECO:0000256" key="2">
    <source>
        <dbReference type="ARBA" id="ARBA00008834"/>
    </source>
</evidence>
<sequence>MAKYFLLLLVLILGEATSTQSRSLRSCNQVYNVIDYGAVGDGDTDDTQAFKDAWKDVCKSSSCSVPIIQVPSGKSFLLQPLTFNGECKPDQIIFQIDGTMKAPSDPSDWKCQEHRYCKQWITFDEVDNLTIRGSGTMDGQGSTWWERHSSCKDHKHRDRRVCGRKPTGLVISHSQNVHLEGLTFKDSPQMHMAFERSEWVYASNLTIQAPGDSPNTDGIHLQHAKNIFIDYSRIMTGDDCISIGDGSSQINITRIACGPGHGISIGSLGIDGESETVEDVHVSDVVFTETTNGARIKTWQGGKGFARNIVFENIRSEGARNPIIIDQYYCDHKHCTDHSSAVEISKIRFENIYGTSHRKPAVHIACSKSVPCTDIVLSNVHLEAADDGDGDDGDEPSTYCANVQGHAMGRVFPPLTCLS</sequence>
<evidence type="ECO:0000256" key="1">
    <source>
        <dbReference type="ARBA" id="ARBA00004191"/>
    </source>
</evidence>
<evidence type="ECO:0000256" key="7">
    <source>
        <dbReference type="ARBA" id="ARBA00022737"/>
    </source>
</evidence>
<feature type="active site" evidence="12">
    <location>
        <position position="261"/>
    </location>
</feature>
<comment type="catalytic activity">
    <reaction evidence="11">
        <text>(1,4-alpha-D-galacturonosyl)n+m + H2O = (1,4-alpha-D-galacturonosyl)n + (1,4-alpha-D-galacturonosyl)m.</text>
        <dbReference type="EC" id="3.2.1.15"/>
    </reaction>
</comment>
<dbReference type="FunFam" id="2.160.20.10:FF:000032">
    <property type="entry name" value="Pectin lyase-like superfamily protein"/>
    <property type="match status" value="1"/>
</dbReference>
<dbReference type="Gramene" id="Potri.015G088600.2.v4.1">
    <property type="protein sequence ID" value="Potri.015G088600.2.v4.1"/>
    <property type="gene ID" value="Potri.015G088600.v4.1"/>
</dbReference>
<dbReference type="PANTHER" id="PTHR31375">
    <property type="match status" value="1"/>
</dbReference>
<evidence type="ECO:0000313" key="15">
    <source>
        <dbReference type="EMBL" id="RQP00788.1"/>
    </source>
</evidence>
<keyword evidence="6 14" id="KW-0732">Signal</keyword>
<dbReference type="STRING" id="3694.A0A3N7G0Q9"/>
<dbReference type="GO" id="GO:0005975">
    <property type="term" value="P:carbohydrate metabolic process"/>
    <property type="evidence" value="ECO:0007669"/>
    <property type="project" value="InterPro"/>
</dbReference>
<dbReference type="FunCoup" id="A0A3N7G0Q9">
    <property type="interactions" value="103"/>
</dbReference>
<dbReference type="InterPro" id="IPR011050">
    <property type="entry name" value="Pectin_lyase_fold/virulence"/>
</dbReference>
<evidence type="ECO:0000256" key="13">
    <source>
        <dbReference type="RuleBase" id="RU361169"/>
    </source>
</evidence>
<dbReference type="SMR" id="A0A3N7G0Q9"/>
<dbReference type="AlphaFoldDB" id="A0A3N7G0Q9"/>
<dbReference type="SMART" id="SM00710">
    <property type="entry name" value="PbH1"/>
    <property type="match status" value="5"/>
</dbReference>
<keyword evidence="8 13" id="KW-0378">Hydrolase</keyword>
<dbReference type="GO" id="GO:0004650">
    <property type="term" value="F:polygalacturonase activity"/>
    <property type="evidence" value="ECO:0007669"/>
    <property type="project" value="UniProtKB-EC"/>
</dbReference>
<dbReference type="InterPro" id="IPR006626">
    <property type="entry name" value="PbH1"/>
</dbReference>
<dbReference type="Gene3D" id="2.160.20.10">
    <property type="entry name" value="Single-stranded right-handed beta-helix, Pectin lyase-like"/>
    <property type="match status" value="1"/>
</dbReference>
<protein>
    <recommendedName>
        <fullName evidence="3">endo-polygalacturonase</fullName>
        <ecNumber evidence="3">3.2.1.15</ecNumber>
    </recommendedName>
</protein>
<evidence type="ECO:0000256" key="14">
    <source>
        <dbReference type="SAM" id="SignalP"/>
    </source>
</evidence>
<organism evidence="15 16">
    <name type="scientific">Populus trichocarpa</name>
    <name type="common">Western balsam poplar</name>
    <name type="synonym">Populus balsamifera subsp. trichocarpa</name>
    <dbReference type="NCBI Taxonomy" id="3694"/>
    <lineage>
        <taxon>Eukaryota</taxon>
        <taxon>Viridiplantae</taxon>
        <taxon>Streptophyta</taxon>
        <taxon>Embryophyta</taxon>
        <taxon>Tracheophyta</taxon>
        <taxon>Spermatophyta</taxon>
        <taxon>Magnoliopsida</taxon>
        <taxon>eudicotyledons</taxon>
        <taxon>Gunneridae</taxon>
        <taxon>Pentapetalae</taxon>
        <taxon>rosids</taxon>
        <taxon>fabids</taxon>
        <taxon>Malpighiales</taxon>
        <taxon>Salicaceae</taxon>
        <taxon>Saliceae</taxon>
        <taxon>Populus</taxon>
    </lineage>
</organism>
<dbReference type="EC" id="3.2.1.15" evidence="3"/>
<dbReference type="OrthoDB" id="187139at2759"/>
<dbReference type="GO" id="GO:0071555">
    <property type="term" value="P:cell wall organization"/>
    <property type="evidence" value="ECO:0007669"/>
    <property type="project" value="UniProtKB-KW"/>
</dbReference>
<feature type="chain" id="PRO_5018003076" description="endo-polygalacturonase" evidence="14">
    <location>
        <begin position="22"/>
        <end position="419"/>
    </location>
</feature>
<dbReference type="InParanoid" id="A0A3N7G0Q9"/>
<dbReference type="PROSITE" id="PS00502">
    <property type="entry name" value="POLYGALACTURONASE"/>
    <property type="match status" value="1"/>
</dbReference>
<evidence type="ECO:0000256" key="9">
    <source>
        <dbReference type="ARBA" id="ARBA00023295"/>
    </source>
</evidence>
<keyword evidence="9 13" id="KW-0326">Glycosidase</keyword>
<evidence type="ECO:0000256" key="10">
    <source>
        <dbReference type="ARBA" id="ARBA00023316"/>
    </source>
</evidence>
<evidence type="ECO:0000256" key="11">
    <source>
        <dbReference type="ARBA" id="ARBA00034074"/>
    </source>
</evidence>
<evidence type="ECO:0000256" key="12">
    <source>
        <dbReference type="PROSITE-ProRule" id="PRU10052"/>
    </source>
</evidence>
<proteinExistence type="inferred from homology"/>
<dbReference type="InterPro" id="IPR012334">
    <property type="entry name" value="Pectin_lyas_fold"/>
</dbReference>
<gene>
    <name evidence="15" type="ORF">POPTR_015G088600</name>
</gene>
<keyword evidence="10" id="KW-0961">Cell wall biogenesis/degradation</keyword>
<evidence type="ECO:0000313" key="16">
    <source>
        <dbReference type="Proteomes" id="UP000006729"/>
    </source>
</evidence>
<dbReference type="OMA" id="NVWGLNI"/>
<evidence type="ECO:0000256" key="4">
    <source>
        <dbReference type="ARBA" id="ARBA00022512"/>
    </source>
</evidence>
<name>A0A3N7G0Q9_POPTR</name>
<dbReference type="Proteomes" id="UP000006729">
    <property type="component" value="Chromosome 15"/>
</dbReference>
<feature type="signal peptide" evidence="14">
    <location>
        <begin position="1"/>
        <end position="21"/>
    </location>
</feature>
<dbReference type="EMBL" id="CM009304">
    <property type="protein sequence ID" value="RQP00788.1"/>
    <property type="molecule type" value="Genomic_DNA"/>
</dbReference>
<keyword evidence="7" id="KW-0677">Repeat</keyword>
<dbReference type="Pfam" id="PF00295">
    <property type="entry name" value="Glyco_hydro_28"/>
    <property type="match status" value="1"/>
</dbReference>